<gene>
    <name evidence="2" type="ORF">CC85DRAFT_41102</name>
</gene>
<evidence type="ECO:0000313" key="3">
    <source>
        <dbReference type="Proteomes" id="UP000053611"/>
    </source>
</evidence>
<evidence type="ECO:0000313" key="2">
    <source>
        <dbReference type="EMBL" id="KLT43906.1"/>
    </source>
</evidence>
<feature type="region of interest" description="Disordered" evidence="1">
    <location>
        <begin position="121"/>
        <end position="148"/>
    </location>
</feature>
<reference evidence="2 3" key="1">
    <citation type="submission" date="2015-03" db="EMBL/GenBank/DDBJ databases">
        <title>Genomics and transcriptomics of the oil-accumulating basidiomycete yeast T. oleaginosus allow insights into substrate utilization and the diverse evolutionary trajectories of mating systems in fungi.</title>
        <authorList>
            <consortium name="DOE Joint Genome Institute"/>
            <person name="Kourist R."/>
            <person name="Kracht O."/>
            <person name="Bracharz F."/>
            <person name="Lipzen A."/>
            <person name="Nolan M."/>
            <person name="Ohm R."/>
            <person name="Grigoriev I."/>
            <person name="Sun S."/>
            <person name="Heitman J."/>
            <person name="Bruck T."/>
            <person name="Nowrousian M."/>
        </authorList>
    </citation>
    <scope>NUCLEOTIDE SEQUENCE [LARGE SCALE GENOMIC DNA]</scope>
    <source>
        <strain evidence="2 3">IBC0246</strain>
    </source>
</reference>
<protein>
    <submittedName>
        <fullName evidence="2">Uncharacterized protein</fullName>
    </submittedName>
</protein>
<keyword evidence="3" id="KW-1185">Reference proteome</keyword>
<accession>A0A0J0XS59</accession>
<dbReference type="GeneID" id="28987755"/>
<sequence>MRAWRGQRVTRYCSLLSAWGLQTAPSTVGNEQGTETMAQWMKRYQVASTVASFLPHYILDLSISLLYRLASSPQNAIDNNIAHLSPVYTFDDESNDKAALASSDLVASSSCKTLYWQPRLSATRQRGSRPASPLPRHPMSHHSNECLE</sequence>
<organism evidence="2 3">
    <name type="scientific">Cutaneotrichosporon oleaginosum</name>
    <dbReference type="NCBI Taxonomy" id="879819"/>
    <lineage>
        <taxon>Eukaryota</taxon>
        <taxon>Fungi</taxon>
        <taxon>Dikarya</taxon>
        <taxon>Basidiomycota</taxon>
        <taxon>Agaricomycotina</taxon>
        <taxon>Tremellomycetes</taxon>
        <taxon>Trichosporonales</taxon>
        <taxon>Trichosporonaceae</taxon>
        <taxon>Cutaneotrichosporon</taxon>
    </lineage>
</organism>
<evidence type="ECO:0000256" key="1">
    <source>
        <dbReference type="SAM" id="MobiDB-lite"/>
    </source>
</evidence>
<proteinExistence type="predicted"/>
<name>A0A0J0XS59_9TREE</name>
<dbReference type="RefSeq" id="XP_018280397.1">
    <property type="nucleotide sequence ID" value="XM_018427152.1"/>
</dbReference>
<dbReference type="Proteomes" id="UP000053611">
    <property type="component" value="Unassembled WGS sequence"/>
</dbReference>
<dbReference type="AlphaFoldDB" id="A0A0J0XS59"/>
<dbReference type="EMBL" id="KQ087191">
    <property type="protein sequence ID" value="KLT43906.1"/>
    <property type="molecule type" value="Genomic_DNA"/>
</dbReference>